<dbReference type="PANTHER" id="PTHR33308:SF9">
    <property type="entry name" value="PEPTIDOGLYCAN HYDROLASE FLGJ"/>
    <property type="match status" value="1"/>
</dbReference>
<dbReference type="AlphaFoldDB" id="A0A076P0W4"/>
<dbReference type="Gene3D" id="1.10.530.10">
    <property type="match status" value="1"/>
</dbReference>
<dbReference type="RefSeq" id="WP_011964008.1">
    <property type="nucleotide sequence ID" value="NZ_BJSX01000057.1"/>
</dbReference>
<dbReference type="InterPro" id="IPR051056">
    <property type="entry name" value="Glycosyl_Hydrolase_73"/>
</dbReference>
<evidence type="ECO:0000313" key="1">
    <source>
        <dbReference type="EMBL" id="QRE05157.1"/>
    </source>
</evidence>
<dbReference type="KEGG" id="fpc:FPSM_00895"/>
<evidence type="ECO:0000313" key="2">
    <source>
        <dbReference type="Proteomes" id="UP000596329"/>
    </source>
</evidence>
<accession>A0A076P0W4</accession>
<organism evidence="1 2">
    <name type="scientific">Flavobacterium psychrophilum</name>
    <dbReference type="NCBI Taxonomy" id="96345"/>
    <lineage>
        <taxon>Bacteria</taxon>
        <taxon>Pseudomonadati</taxon>
        <taxon>Bacteroidota</taxon>
        <taxon>Flavobacteriia</taxon>
        <taxon>Flavobacteriales</taxon>
        <taxon>Flavobacteriaceae</taxon>
        <taxon>Flavobacterium</taxon>
    </lineage>
</organism>
<dbReference type="Proteomes" id="UP000596329">
    <property type="component" value="Chromosome"/>
</dbReference>
<dbReference type="Pfam" id="PF01832">
    <property type="entry name" value="Glucosaminidase"/>
    <property type="match status" value="1"/>
</dbReference>
<reference evidence="1 2" key="1">
    <citation type="submission" date="2020-07" db="EMBL/GenBank/DDBJ databases">
        <title>Genomic characterization of Flavobacterium psychrophilum strains.</title>
        <authorList>
            <person name="Castillo D."/>
            <person name="Jorgensen J."/>
            <person name="Middelboe M."/>
        </authorList>
    </citation>
    <scope>NUCLEOTIDE SEQUENCE [LARGE SCALE GENOMIC DNA]</scope>
    <source>
        <strain evidence="1 2">FPS-R7</strain>
    </source>
</reference>
<proteinExistence type="predicted"/>
<dbReference type="InterPro" id="IPR002901">
    <property type="entry name" value="MGlyc_endo_b_GlcNAc-like_dom"/>
</dbReference>
<name>A0A076P0W4_FLAPS</name>
<dbReference type="GeneID" id="66551912"/>
<dbReference type="PANTHER" id="PTHR33308">
    <property type="entry name" value="PEPTIDOGLYCAN HYDROLASE FLGJ"/>
    <property type="match status" value="1"/>
</dbReference>
<dbReference type="SMART" id="SM00047">
    <property type="entry name" value="LYZ2"/>
    <property type="match status" value="1"/>
</dbReference>
<dbReference type="KEGG" id="fpk:IA06_09245"/>
<dbReference type="KEGG" id="fpw:IA04_09240"/>
<sequence>MKRFKIYFFIVTLLLISNANYATSVIPNNHFYIEQYKILAEKLSKEYKIPACIILGIAIVESASGTSKIARKLNNHFGFVGKNNVSWSRYKQYESIEDSYRDFCKKISQKAFYSKIKDSANYLEWIDKISKTGYSTAPKAWRKKITTTIVKHKLI</sequence>
<protein>
    <submittedName>
        <fullName evidence="1">Glucosaminidase domain-containing protein</fullName>
    </submittedName>
</protein>
<dbReference type="KEGG" id="fpv:IA03_09300"/>
<gene>
    <name evidence="1" type="ORF">H0H26_06105</name>
</gene>
<dbReference type="EMBL" id="CP059075">
    <property type="protein sequence ID" value="QRE05157.1"/>
    <property type="molecule type" value="Genomic_DNA"/>
</dbReference>
<dbReference type="KEGG" id="fpq:IB65_09525"/>
<dbReference type="GO" id="GO:0004040">
    <property type="term" value="F:amidase activity"/>
    <property type="evidence" value="ECO:0007669"/>
    <property type="project" value="InterPro"/>
</dbReference>
<dbReference type="OMA" id="NHFGIVG"/>